<feature type="compositionally biased region" description="Basic residues" evidence="1">
    <location>
        <begin position="189"/>
        <end position="201"/>
    </location>
</feature>
<feature type="region of interest" description="Disordered" evidence="1">
    <location>
        <begin position="55"/>
        <end position="77"/>
    </location>
</feature>
<comment type="caution">
    <text evidence="2">The sequence shown here is derived from an EMBL/GenBank/DDBJ whole genome shotgun (WGS) entry which is preliminary data.</text>
</comment>
<dbReference type="Proteomes" id="UP001189429">
    <property type="component" value="Unassembled WGS sequence"/>
</dbReference>
<feature type="region of interest" description="Disordered" evidence="1">
    <location>
        <begin position="180"/>
        <end position="244"/>
    </location>
</feature>
<reference evidence="2" key="1">
    <citation type="submission" date="2023-10" db="EMBL/GenBank/DDBJ databases">
        <authorList>
            <person name="Chen Y."/>
            <person name="Shah S."/>
            <person name="Dougan E. K."/>
            <person name="Thang M."/>
            <person name="Chan C."/>
        </authorList>
    </citation>
    <scope>NUCLEOTIDE SEQUENCE [LARGE SCALE GENOMIC DNA]</scope>
</reference>
<sequence length="414" mass="44407">MRTLTLPSKIVGGRDRVRMWPPTGATRSSLCLAGTAPSAPEDRAEVHAEACGAGGAAGARAAGPSGPGAPPERRRGERGGHCWALWVRGENQSSQVVDTRGSTAVGPWATDAAGAEVPARMLCAEELTRRALLSPDCAEGACACTQLGRTSCSCRAVMGASRARLVLKHAEWLADHGHARGAEVASRRPAVRRRSTARRRSHTELLRGWGTSSQGGAASRRRSRPSSRPSGSQTSPWRRSATRPRRCCSGWLGCRQQDAERRSGSGRVDPEFGPARDGRARRAAPEAPDGHPLLAGRGAVPEALRRRWRCRARADLRREPFVLRRDAILVEEGELGVLGGGVGTLNIQHSAAPDQQECRDRIRWPRAFVVSVLSVASGSDLKVVTPCSFWFCCGQPGGLGLRLFLSGSWRAHVE</sequence>
<accession>A0ABN9SZV5</accession>
<evidence type="ECO:0000256" key="1">
    <source>
        <dbReference type="SAM" id="MobiDB-lite"/>
    </source>
</evidence>
<dbReference type="EMBL" id="CAUYUJ010014192">
    <property type="protein sequence ID" value="CAK0838017.1"/>
    <property type="molecule type" value="Genomic_DNA"/>
</dbReference>
<feature type="region of interest" description="Disordered" evidence="1">
    <location>
        <begin position="259"/>
        <end position="296"/>
    </location>
</feature>
<keyword evidence="3" id="KW-1185">Reference proteome</keyword>
<evidence type="ECO:0008006" key="4">
    <source>
        <dbReference type="Google" id="ProtNLM"/>
    </source>
</evidence>
<evidence type="ECO:0000313" key="2">
    <source>
        <dbReference type="EMBL" id="CAK0838017.1"/>
    </source>
</evidence>
<feature type="compositionally biased region" description="Basic and acidic residues" evidence="1">
    <location>
        <begin position="259"/>
        <end position="284"/>
    </location>
</feature>
<organism evidence="2 3">
    <name type="scientific">Prorocentrum cordatum</name>
    <dbReference type="NCBI Taxonomy" id="2364126"/>
    <lineage>
        <taxon>Eukaryota</taxon>
        <taxon>Sar</taxon>
        <taxon>Alveolata</taxon>
        <taxon>Dinophyceae</taxon>
        <taxon>Prorocentrales</taxon>
        <taxon>Prorocentraceae</taxon>
        <taxon>Prorocentrum</taxon>
    </lineage>
</organism>
<proteinExistence type="predicted"/>
<gene>
    <name evidence="2" type="ORF">PCOR1329_LOCUS34056</name>
</gene>
<evidence type="ECO:0000313" key="3">
    <source>
        <dbReference type="Proteomes" id="UP001189429"/>
    </source>
</evidence>
<protein>
    <recommendedName>
        <fullName evidence="4">Altered inheritance of mitochondria protein 24, mitochondrial</fullName>
    </recommendedName>
</protein>
<feature type="compositionally biased region" description="Low complexity" evidence="1">
    <location>
        <begin position="226"/>
        <end position="235"/>
    </location>
</feature>
<name>A0ABN9SZV5_9DINO</name>